<dbReference type="Proteomes" id="UP000030185">
    <property type="component" value="Unassembled WGS sequence"/>
</dbReference>
<keyword evidence="2" id="KW-1185">Reference proteome</keyword>
<dbReference type="Pfam" id="PF08889">
    <property type="entry name" value="WbqC"/>
    <property type="match status" value="2"/>
</dbReference>
<dbReference type="STRING" id="153721.MYP_56"/>
<evidence type="ECO:0000313" key="1">
    <source>
        <dbReference type="EMBL" id="GAL82830.1"/>
    </source>
</evidence>
<dbReference type="eggNOG" id="COG0224">
    <property type="taxonomic scope" value="Bacteria"/>
</dbReference>
<dbReference type="EMBL" id="BBLT01000001">
    <property type="protein sequence ID" value="GAL82830.1"/>
    <property type="molecule type" value="Genomic_DNA"/>
</dbReference>
<dbReference type="AlphaFoldDB" id="A0A098L882"/>
<sequence>MELSVPVKHEGKKLYTEVEIDYSQKWLQVHQRAIASAYRNAPYFEYYWPFFEGIYSKNHTSLFDMNFDFLTLCLKLFQIEKNISFTNSYIKEYEGVFDMRNRIIPKKSQIDNPKLGRITYKQVFGRNFVNNMSIIDLLFCEGNNAKNVINM</sequence>
<gene>
    <name evidence="1" type="ORF">MYP_56</name>
</gene>
<protein>
    <submittedName>
        <fullName evidence="1">Uncharacterized protein</fullName>
    </submittedName>
</protein>
<reference evidence="1 2" key="1">
    <citation type="submission" date="2014-09" db="EMBL/GenBank/DDBJ databases">
        <title>Sporocytophaga myxococcoides PG-01 genome sequencing.</title>
        <authorList>
            <person name="Liu L."/>
            <person name="Gao P.J."/>
            <person name="Chen G.J."/>
            <person name="Wang L.S."/>
        </authorList>
    </citation>
    <scope>NUCLEOTIDE SEQUENCE [LARGE SCALE GENOMIC DNA]</scope>
    <source>
        <strain evidence="1 2">PG-01</strain>
    </source>
</reference>
<comment type="caution">
    <text evidence="1">The sequence shown here is derived from an EMBL/GenBank/DDBJ whole genome shotgun (WGS) entry which is preliminary data.</text>
</comment>
<name>A0A098L882_9BACT</name>
<proteinExistence type="predicted"/>
<accession>A0A098L882</accession>
<dbReference type="InterPro" id="IPR014985">
    <property type="entry name" value="WbqC"/>
</dbReference>
<evidence type="ECO:0000313" key="2">
    <source>
        <dbReference type="Proteomes" id="UP000030185"/>
    </source>
</evidence>
<organism evidence="1 2">
    <name type="scientific">Sporocytophaga myxococcoides</name>
    <dbReference type="NCBI Taxonomy" id="153721"/>
    <lineage>
        <taxon>Bacteria</taxon>
        <taxon>Pseudomonadati</taxon>
        <taxon>Bacteroidota</taxon>
        <taxon>Cytophagia</taxon>
        <taxon>Cytophagales</taxon>
        <taxon>Cytophagaceae</taxon>
        <taxon>Sporocytophaga</taxon>
    </lineage>
</organism>